<name>A0AAX4HR16_9BACT</name>
<keyword evidence="4 8" id="KW-1133">Transmembrane helix</keyword>
<feature type="region of interest" description="Disordered" evidence="9">
    <location>
        <begin position="417"/>
        <end position="442"/>
    </location>
</feature>
<evidence type="ECO:0000259" key="12">
    <source>
        <dbReference type="PROSITE" id="PS51846"/>
    </source>
</evidence>
<dbReference type="InterPro" id="IPR036318">
    <property type="entry name" value="FAD-bd_PCMH-like_sf"/>
</dbReference>
<dbReference type="InterPro" id="IPR046342">
    <property type="entry name" value="CBS_dom_sf"/>
</dbReference>
<keyword evidence="5 7" id="KW-0129">CBS domain</keyword>
<feature type="compositionally biased region" description="Basic and acidic residues" evidence="9">
    <location>
        <begin position="418"/>
        <end position="442"/>
    </location>
</feature>
<dbReference type="PANTHER" id="PTHR22777:SF17">
    <property type="entry name" value="UPF0053 PROTEIN SLL0260"/>
    <property type="match status" value="1"/>
</dbReference>
<comment type="subcellular location">
    <subcellularLocation>
        <location evidence="1">Membrane</location>
        <topology evidence="1">Multi-pass membrane protein</topology>
    </subcellularLocation>
</comment>
<evidence type="ECO:0000256" key="10">
    <source>
        <dbReference type="SAM" id="Phobius"/>
    </source>
</evidence>
<dbReference type="EMBL" id="CP139487">
    <property type="protein sequence ID" value="WPU65672.1"/>
    <property type="molecule type" value="Genomic_DNA"/>
</dbReference>
<dbReference type="Gene3D" id="3.10.580.10">
    <property type="entry name" value="CBS-domain"/>
    <property type="match status" value="1"/>
</dbReference>
<keyword evidence="14" id="KW-1185">Reference proteome</keyword>
<gene>
    <name evidence="13" type="ORF">SOO65_02835</name>
</gene>
<dbReference type="InterPro" id="IPR016169">
    <property type="entry name" value="FAD-bd_PCMH_sub2"/>
</dbReference>
<keyword evidence="6 8" id="KW-0472">Membrane</keyword>
<feature type="domain" description="CNNM transmembrane" evidence="12">
    <location>
        <begin position="1"/>
        <end position="185"/>
    </location>
</feature>
<dbReference type="GO" id="GO:0050660">
    <property type="term" value="F:flavin adenine dinucleotide binding"/>
    <property type="evidence" value="ECO:0007669"/>
    <property type="project" value="InterPro"/>
</dbReference>
<protein>
    <submittedName>
        <fullName evidence="13">Hemolysin family protein</fullName>
    </submittedName>
</protein>
<dbReference type="InterPro" id="IPR044751">
    <property type="entry name" value="Ion_transp-like_CBS"/>
</dbReference>
<dbReference type="SUPFAM" id="SSF56176">
    <property type="entry name" value="FAD-binding/transporter-associated domain-like"/>
    <property type="match status" value="1"/>
</dbReference>
<dbReference type="InterPro" id="IPR005170">
    <property type="entry name" value="Transptr-assoc_dom"/>
</dbReference>
<dbReference type="Gene3D" id="3.30.465.10">
    <property type="match status" value="1"/>
</dbReference>
<dbReference type="Proteomes" id="UP001324634">
    <property type="component" value="Chromosome"/>
</dbReference>
<dbReference type="AlphaFoldDB" id="A0AAX4HR16"/>
<dbReference type="SMART" id="SM01091">
    <property type="entry name" value="CorC_HlyC"/>
    <property type="match status" value="1"/>
</dbReference>
<evidence type="ECO:0000256" key="7">
    <source>
        <dbReference type="PROSITE-ProRule" id="PRU00703"/>
    </source>
</evidence>
<dbReference type="CDD" id="cd04590">
    <property type="entry name" value="CBS_pair_CorC_HlyC_assoc"/>
    <property type="match status" value="1"/>
</dbReference>
<dbReference type="Pfam" id="PF03471">
    <property type="entry name" value="CorC_HlyC"/>
    <property type="match status" value="1"/>
</dbReference>
<evidence type="ECO:0000256" key="1">
    <source>
        <dbReference type="ARBA" id="ARBA00004141"/>
    </source>
</evidence>
<accession>A0AAX4HR16</accession>
<dbReference type="PROSITE" id="PS51371">
    <property type="entry name" value="CBS"/>
    <property type="match status" value="2"/>
</dbReference>
<dbReference type="InterPro" id="IPR002550">
    <property type="entry name" value="CNNM"/>
</dbReference>
<keyword evidence="3" id="KW-0677">Repeat</keyword>
<evidence type="ECO:0000259" key="11">
    <source>
        <dbReference type="PROSITE" id="PS51371"/>
    </source>
</evidence>
<evidence type="ECO:0000256" key="2">
    <source>
        <dbReference type="ARBA" id="ARBA00022692"/>
    </source>
</evidence>
<dbReference type="Pfam" id="PF00571">
    <property type="entry name" value="CBS"/>
    <property type="match status" value="2"/>
</dbReference>
<evidence type="ECO:0000256" key="9">
    <source>
        <dbReference type="SAM" id="MobiDB-lite"/>
    </source>
</evidence>
<dbReference type="PANTHER" id="PTHR22777">
    <property type="entry name" value="HEMOLYSIN-RELATED"/>
    <property type="match status" value="1"/>
</dbReference>
<evidence type="ECO:0000256" key="5">
    <source>
        <dbReference type="ARBA" id="ARBA00023122"/>
    </source>
</evidence>
<evidence type="ECO:0000256" key="6">
    <source>
        <dbReference type="ARBA" id="ARBA00023136"/>
    </source>
</evidence>
<evidence type="ECO:0000256" key="3">
    <source>
        <dbReference type="ARBA" id="ARBA00022737"/>
    </source>
</evidence>
<proteinExistence type="predicted"/>
<dbReference type="GO" id="GO:0005886">
    <property type="term" value="C:plasma membrane"/>
    <property type="evidence" value="ECO:0007669"/>
    <property type="project" value="TreeGrafter"/>
</dbReference>
<feature type="transmembrane region" description="Helical" evidence="10">
    <location>
        <begin position="59"/>
        <end position="78"/>
    </location>
</feature>
<evidence type="ECO:0000313" key="13">
    <source>
        <dbReference type="EMBL" id="WPU65672.1"/>
    </source>
</evidence>
<sequence>MSTDQEILVLVVSLLLSAFFSGSEAALLSLPHEKAKQIAEEHGLDSWAMKRWLQMPNDILTTILVGNNFVNILIATLSASIAERFFSNDALAISVGVTTMMILLFGEIAPKTVGRGHSEKFAATSVLILTGFYYLMWPVVKAFTKIIQLVLGKNANVRSRAVTKDDIEVMVEMAEETRTMDSKQIDLLNSILEFPSIKVKDIMVPRTSIEAIKKDSSFLEVIKMVREVAHSRYPVYDEDLDDVLGFLHVKDLAFMGPDEQKNFDITKYVKPPFFVYEHMKIQAVFDHMNRKKVHLALVKDENGIVVGMLTLEDIMEEIFGEIQDEHDDEEDLIPGVESAEGVLVPSTISLRDLYNEYDIEIPLNDNYSTLNGFLMEQLGNSFPKKGHLIIWDGYSFELVRVKSSEIKEVKIKSTTGLHLREPDKKESKETSDNDHHKAIGAK</sequence>
<organism evidence="13 14">
    <name type="scientific">Peredibacter starrii</name>
    <dbReference type="NCBI Taxonomy" id="28202"/>
    <lineage>
        <taxon>Bacteria</taxon>
        <taxon>Pseudomonadati</taxon>
        <taxon>Bdellovibrionota</taxon>
        <taxon>Bacteriovoracia</taxon>
        <taxon>Bacteriovoracales</taxon>
        <taxon>Bacteriovoracaceae</taxon>
        <taxon>Peredibacter</taxon>
    </lineage>
</organism>
<keyword evidence="2 8" id="KW-0812">Transmembrane</keyword>
<reference evidence="13 14" key="1">
    <citation type="submission" date="2023-11" db="EMBL/GenBank/DDBJ databases">
        <title>Peredibacter starrii A3.12.</title>
        <authorList>
            <person name="Mitchell R.J."/>
        </authorList>
    </citation>
    <scope>NUCLEOTIDE SEQUENCE [LARGE SCALE GENOMIC DNA]</scope>
    <source>
        <strain evidence="13 14">A3.12</strain>
    </source>
</reference>
<dbReference type="FunFam" id="3.10.580.10:FF:000002">
    <property type="entry name" value="Magnesium/cobalt efflux protein CorC"/>
    <property type="match status" value="1"/>
</dbReference>
<dbReference type="SUPFAM" id="SSF54631">
    <property type="entry name" value="CBS-domain pair"/>
    <property type="match status" value="1"/>
</dbReference>
<dbReference type="Pfam" id="PF01595">
    <property type="entry name" value="CNNM"/>
    <property type="match status" value="1"/>
</dbReference>
<dbReference type="PROSITE" id="PS51846">
    <property type="entry name" value="CNNM"/>
    <property type="match status" value="1"/>
</dbReference>
<dbReference type="KEGG" id="psti:SOO65_02835"/>
<evidence type="ECO:0000256" key="8">
    <source>
        <dbReference type="PROSITE-ProRule" id="PRU01193"/>
    </source>
</evidence>
<dbReference type="InterPro" id="IPR000644">
    <property type="entry name" value="CBS_dom"/>
</dbReference>
<feature type="domain" description="CBS" evidence="11">
    <location>
        <begin position="265"/>
        <end position="325"/>
    </location>
</feature>
<evidence type="ECO:0000256" key="4">
    <source>
        <dbReference type="ARBA" id="ARBA00022989"/>
    </source>
</evidence>
<dbReference type="RefSeq" id="WP_321396606.1">
    <property type="nucleotide sequence ID" value="NZ_CP139487.1"/>
</dbReference>
<feature type="transmembrane region" description="Helical" evidence="10">
    <location>
        <begin position="121"/>
        <end position="140"/>
    </location>
</feature>
<evidence type="ECO:0000313" key="14">
    <source>
        <dbReference type="Proteomes" id="UP001324634"/>
    </source>
</evidence>
<feature type="domain" description="CBS" evidence="11">
    <location>
        <begin position="203"/>
        <end position="262"/>
    </location>
</feature>